<gene>
    <name evidence="2" type="ORF">THAPSDRAFT_5894</name>
</gene>
<dbReference type="PaxDb" id="35128-Thaps5894"/>
<protein>
    <submittedName>
        <fullName evidence="2">Uncharacterized protein</fullName>
    </submittedName>
</protein>
<dbReference type="KEGG" id="tps:THAPSDRAFT_5894"/>
<dbReference type="HOGENOM" id="CLU_1206920_0_0_1"/>
<name>B8C4Z1_THAPS</name>
<evidence type="ECO:0000313" key="2">
    <source>
        <dbReference type="EMBL" id="EED91027.1"/>
    </source>
</evidence>
<reference evidence="2 3" key="1">
    <citation type="journal article" date="2004" name="Science">
        <title>The genome of the diatom Thalassiosira pseudonana: ecology, evolution, and metabolism.</title>
        <authorList>
            <person name="Armbrust E.V."/>
            <person name="Berges J.A."/>
            <person name="Bowler C."/>
            <person name="Green B.R."/>
            <person name="Martinez D."/>
            <person name="Putnam N.H."/>
            <person name="Zhou S."/>
            <person name="Allen A.E."/>
            <person name="Apt K.E."/>
            <person name="Bechner M."/>
            <person name="Brzezinski M.A."/>
            <person name="Chaal B.K."/>
            <person name="Chiovitti A."/>
            <person name="Davis A.K."/>
            <person name="Demarest M.S."/>
            <person name="Detter J.C."/>
            <person name="Glavina T."/>
            <person name="Goodstein D."/>
            <person name="Hadi M.Z."/>
            <person name="Hellsten U."/>
            <person name="Hildebrand M."/>
            <person name="Jenkins B.D."/>
            <person name="Jurka J."/>
            <person name="Kapitonov V.V."/>
            <person name="Kroger N."/>
            <person name="Lau W.W."/>
            <person name="Lane T.W."/>
            <person name="Larimer F.W."/>
            <person name="Lippmeier J.C."/>
            <person name="Lucas S."/>
            <person name="Medina M."/>
            <person name="Montsant A."/>
            <person name="Obornik M."/>
            <person name="Parker M.S."/>
            <person name="Palenik B."/>
            <person name="Pazour G.J."/>
            <person name="Richardson P.M."/>
            <person name="Rynearson T.A."/>
            <person name="Saito M.A."/>
            <person name="Schwartz D.C."/>
            <person name="Thamatrakoln K."/>
            <person name="Valentin K."/>
            <person name="Vardi A."/>
            <person name="Wilkerson F.P."/>
            <person name="Rokhsar D.S."/>
        </authorList>
    </citation>
    <scope>NUCLEOTIDE SEQUENCE [LARGE SCALE GENOMIC DNA]</scope>
    <source>
        <strain evidence="2 3">CCMP1335</strain>
    </source>
</reference>
<dbReference type="RefSeq" id="XP_002290920.1">
    <property type="nucleotide sequence ID" value="XM_002290884.1"/>
</dbReference>
<dbReference type="InParanoid" id="B8C4Z1"/>
<dbReference type="EMBL" id="CM000643">
    <property type="protein sequence ID" value="EED91027.1"/>
    <property type="molecule type" value="Genomic_DNA"/>
</dbReference>
<sequence>MWQFDYAKVTFPLRSSDKHQQPVSIEQFIGVVNYTSILRKLINDIPLSKGDATMTKRYEGVWVFVDPSTMIVNFEQNVFDHSGGGVLESTSDISGGDGILNEVTLLWNLTHKNISRVLDEWDRSGTLPLGQPPLWMQDGPSPIFNYFQSVEYRSDVTKSAADGTSQNNDVHERSSSITTHSERMRASSHNVSMKATATKAEMQVHSDMLKQLQSVAELICFRYFPRCDVL</sequence>
<evidence type="ECO:0000313" key="3">
    <source>
        <dbReference type="Proteomes" id="UP000001449"/>
    </source>
</evidence>
<dbReference type="GeneID" id="7448377"/>
<feature type="compositionally biased region" description="Basic and acidic residues" evidence="1">
    <location>
        <begin position="169"/>
        <end position="185"/>
    </location>
</feature>
<reference evidence="2 3" key="2">
    <citation type="journal article" date="2008" name="Nature">
        <title>The Phaeodactylum genome reveals the evolutionary history of diatom genomes.</title>
        <authorList>
            <person name="Bowler C."/>
            <person name="Allen A.E."/>
            <person name="Badger J.H."/>
            <person name="Grimwood J."/>
            <person name="Jabbari K."/>
            <person name="Kuo A."/>
            <person name="Maheswari U."/>
            <person name="Martens C."/>
            <person name="Maumus F."/>
            <person name="Otillar R.P."/>
            <person name="Rayko E."/>
            <person name="Salamov A."/>
            <person name="Vandepoele K."/>
            <person name="Beszteri B."/>
            <person name="Gruber A."/>
            <person name="Heijde M."/>
            <person name="Katinka M."/>
            <person name="Mock T."/>
            <person name="Valentin K."/>
            <person name="Verret F."/>
            <person name="Berges J.A."/>
            <person name="Brownlee C."/>
            <person name="Cadoret J.P."/>
            <person name="Chiovitti A."/>
            <person name="Choi C.J."/>
            <person name="Coesel S."/>
            <person name="De Martino A."/>
            <person name="Detter J.C."/>
            <person name="Durkin C."/>
            <person name="Falciatore A."/>
            <person name="Fournet J."/>
            <person name="Haruta M."/>
            <person name="Huysman M.J."/>
            <person name="Jenkins B.D."/>
            <person name="Jiroutova K."/>
            <person name="Jorgensen R.E."/>
            <person name="Joubert Y."/>
            <person name="Kaplan A."/>
            <person name="Kroger N."/>
            <person name="Kroth P.G."/>
            <person name="La Roche J."/>
            <person name="Lindquist E."/>
            <person name="Lommer M."/>
            <person name="Martin-Jezequel V."/>
            <person name="Lopez P.J."/>
            <person name="Lucas S."/>
            <person name="Mangogna M."/>
            <person name="McGinnis K."/>
            <person name="Medlin L.K."/>
            <person name="Montsant A."/>
            <person name="Oudot-Le Secq M.P."/>
            <person name="Napoli C."/>
            <person name="Obornik M."/>
            <person name="Parker M.S."/>
            <person name="Petit J.L."/>
            <person name="Porcel B.M."/>
            <person name="Poulsen N."/>
            <person name="Robison M."/>
            <person name="Rychlewski L."/>
            <person name="Rynearson T.A."/>
            <person name="Schmutz J."/>
            <person name="Shapiro H."/>
            <person name="Siaut M."/>
            <person name="Stanley M."/>
            <person name="Sussman M.R."/>
            <person name="Taylor A.R."/>
            <person name="Vardi A."/>
            <person name="von Dassow P."/>
            <person name="Vyverman W."/>
            <person name="Willis A."/>
            <person name="Wyrwicz L.S."/>
            <person name="Rokhsar D.S."/>
            <person name="Weissenbach J."/>
            <person name="Armbrust E.V."/>
            <person name="Green B.R."/>
            <person name="Van de Peer Y."/>
            <person name="Grigoriev I.V."/>
        </authorList>
    </citation>
    <scope>NUCLEOTIDE SEQUENCE [LARGE SCALE GENOMIC DNA]</scope>
    <source>
        <strain evidence="2 3">CCMP1335</strain>
    </source>
</reference>
<dbReference type="Proteomes" id="UP000001449">
    <property type="component" value="Chromosome 6"/>
</dbReference>
<keyword evidence="3" id="KW-1185">Reference proteome</keyword>
<accession>B8C4Z1</accession>
<evidence type="ECO:0000256" key="1">
    <source>
        <dbReference type="SAM" id="MobiDB-lite"/>
    </source>
</evidence>
<feature type="region of interest" description="Disordered" evidence="1">
    <location>
        <begin position="158"/>
        <end position="195"/>
    </location>
</feature>
<organism evidence="2 3">
    <name type="scientific">Thalassiosira pseudonana</name>
    <name type="common">Marine diatom</name>
    <name type="synonym">Cyclotella nana</name>
    <dbReference type="NCBI Taxonomy" id="35128"/>
    <lineage>
        <taxon>Eukaryota</taxon>
        <taxon>Sar</taxon>
        <taxon>Stramenopiles</taxon>
        <taxon>Ochrophyta</taxon>
        <taxon>Bacillariophyta</taxon>
        <taxon>Coscinodiscophyceae</taxon>
        <taxon>Thalassiosirophycidae</taxon>
        <taxon>Thalassiosirales</taxon>
        <taxon>Thalassiosiraceae</taxon>
        <taxon>Thalassiosira</taxon>
    </lineage>
</organism>
<dbReference type="AlphaFoldDB" id="B8C4Z1"/>
<proteinExistence type="predicted"/>